<dbReference type="EMBL" id="AWUE01022540">
    <property type="protein sequence ID" value="OMO57436.1"/>
    <property type="molecule type" value="Genomic_DNA"/>
</dbReference>
<evidence type="ECO:0000313" key="1">
    <source>
        <dbReference type="EMBL" id="OMO57436.1"/>
    </source>
</evidence>
<gene>
    <name evidence="1" type="ORF">COLO4_35390</name>
</gene>
<comment type="caution">
    <text evidence="1">The sequence shown here is derived from an EMBL/GenBank/DDBJ whole genome shotgun (WGS) entry which is preliminary data.</text>
</comment>
<proteinExistence type="predicted"/>
<evidence type="ECO:0000313" key="2">
    <source>
        <dbReference type="Proteomes" id="UP000187203"/>
    </source>
</evidence>
<dbReference type="GO" id="GO:0051213">
    <property type="term" value="F:dioxygenase activity"/>
    <property type="evidence" value="ECO:0007669"/>
    <property type="project" value="UniProtKB-KW"/>
</dbReference>
<keyword evidence="2" id="KW-1185">Reference proteome</keyword>
<reference evidence="2" key="1">
    <citation type="submission" date="2013-09" db="EMBL/GenBank/DDBJ databases">
        <title>Corchorus olitorius genome sequencing.</title>
        <authorList>
            <person name="Alam M."/>
            <person name="Haque M.S."/>
            <person name="Islam M.S."/>
            <person name="Emdad E.M."/>
            <person name="Islam M.M."/>
            <person name="Ahmed B."/>
            <person name="Halim A."/>
            <person name="Hossen Q.M.M."/>
            <person name="Hossain M.Z."/>
            <person name="Ahmed R."/>
            <person name="Khan M.M."/>
            <person name="Islam R."/>
            <person name="Rashid M.M."/>
            <person name="Khan S.A."/>
            <person name="Rahman M.S."/>
            <person name="Alam M."/>
            <person name="Yahiya A.S."/>
            <person name="Khan M.S."/>
            <person name="Azam M.S."/>
            <person name="Haque T."/>
            <person name="Lashkar M.Z.H."/>
            <person name="Akhand A.I."/>
            <person name="Morshed G."/>
            <person name="Roy S."/>
            <person name="Uddin K.S."/>
            <person name="Rabeya T."/>
            <person name="Hossain A.S."/>
            <person name="Chowdhury A."/>
            <person name="Snigdha A.R."/>
            <person name="Mortoza M.S."/>
            <person name="Matin S.A."/>
            <person name="Hoque S.M.E."/>
            <person name="Islam M.K."/>
            <person name="Roy D.K."/>
            <person name="Haider R."/>
            <person name="Moosa M.M."/>
            <person name="Elias S.M."/>
            <person name="Hasan A.M."/>
            <person name="Jahan S."/>
            <person name="Shafiuddin M."/>
            <person name="Mahmood N."/>
            <person name="Shommy N.S."/>
        </authorList>
    </citation>
    <scope>NUCLEOTIDE SEQUENCE [LARGE SCALE GENOMIC DNA]</scope>
    <source>
        <strain evidence="2">cv. O-4</strain>
    </source>
</reference>
<organism evidence="1 2">
    <name type="scientific">Corchorus olitorius</name>
    <dbReference type="NCBI Taxonomy" id="93759"/>
    <lineage>
        <taxon>Eukaryota</taxon>
        <taxon>Viridiplantae</taxon>
        <taxon>Streptophyta</taxon>
        <taxon>Embryophyta</taxon>
        <taxon>Tracheophyta</taxon>
        <taxon>Spermatophyta</taxon>
        <taxon>Magnoliopsida</taxon>
        <taxon>eudicotyledons</taxon>
        <taxon>Gunneridae</taxon>
        <taxon>Pentapetalae</taxon>
        <taxon>rosids</taxon>
        <taxon>malvids</taxon>
        <taxon>Malvales</taxon>
        <taxon>Malvaceae</taxon>
        <taxon>Grewioideae</taxon>
        <taxon>Apeibeae</taxon>
        <taxon>Corchorus</taxon>
    </lineage>
</organism>
<accession>A0A1R3GH87</accession>
<keyword evidence="1" id="KW-0223">Dioxygenase</keyword>
<keyword evidence="1" id="KW-0560">Oxidoreductase</keyword>
<name>A0A1R3GH87_9ROSI</name>
<protein>
    <submittedName>
        <fullName evidence="1">Carotenoid cleavage dioxygenase 7</fullName>
    </submittedName>
</protein>
<sequence>MAQKRATPVDGAKLKKQKSHDLNDLPLKLIEPDVLVTTPSLQIIKPTSEVLVSQEAKAYLAGVNSLSYSPNYSPEQMVNSEIIQDSAQVTIFLGLSPSIFLNDEEMVDIYELLASSQLDGVVADMWKDIDDVYLSNNPRELGTELIPDPSINLVACNVNGSSWGAIITYPAPKCHALTMPIL</sequence>
<dbReference type="AlphaFoldDB" id="A0A1R3GH87"/>
<dbReference type="Proteomes" id="UP000187203">
    <property type="component" value="Unassembled WGS sequence"/>
</dbReference>